<evidence type="ECO:0000313" key="2">
    <source>
        <dbReference type="Proteomes" id="UP000037696"/>
    </source>
</evidence>
<accession>A0A0M8NTU6</accession>
<reference evidence="1 2" key="1">
    <citation type="submission" date="2015-08" db="EMBL/GenBank/DDBJ databases">
        <title>Genome sequencing of Penicillium nordicum.</title>
        <authorList>
            <person name="Nguyen H.D."/>
            <person name="Seifert K.A."/>
        </authorList>
    </citation>
    <scope>NUCLEOTIDE SEQUENCE [LARGE SCALE GENOMIC DNA]</scope>
    <source>
        <strain evidence="1 2">DAOMC 185683</strain>
    </source>
</reference>
<dbReference type="AlphaFoldDB" id="A0A0M8NTU6"/>
<organism evidence="1 2">
    <name type="scientific">Penicillium nordicum</name>
    <dbReference type="NCBI Taxonomy" id="229535"/>
    <lineage>
        <taxon>Eukaryota</taxon>
        <taxon>Fungi</taxon>
        <taxon>Dikarya</taxon>
        <taxon>Ascomycota</taxon>
        <taxon>Pezizomycotina</taxon>
        <taxon>Eurotiomycetes</taxon>
        <taxon>Eurotiomycetidae</taxon>
        <taxon>Eurotiales</taxon>
        <taxon>Aspergillaceae</taxon>
        <taxon>Penicillium</taxon>
    </lineage>
</organism>
<comment type="caution">
    <text evidence="1">The sequence shown here is derived from an EMBL/GenBank/DDBJ whole genome shotgun (WGS) entry which is preliminary data.</text>
</comment>
<keyword evidence="2" id="KW-1185">Reference proteome</keyword>
<protein>
    <submittedName>
        <fullName evidence="1">Uncharacterized protein</fullName>
    </submittedName>
</protein>
<proteinExistence type="predicted"/>
<dbReference type="EMBL" id="LHQQ01000348">
    <property type="protein sequence ID" value="KOS37157.1"/>
    <property type="molecule type" value="Genomic_DNA"/>
</dbReference>
<gene>
    <name evidence="1" type="ORF">ACN38_g12058</name>
</gene>
<name>A0A0M8NTU6_9EURO</name>
<dbReference type="Proteomes" id="UP000037696">
    <property type="component" value="Unassembled WGS sequence"/>
</dbReference>
<evidence type="ECO:0000313" key="1">
    <source>
        <dbReference type="EMBL" id="KOS37157.1"/>
    </source>
</evidence>
<sequence>MLLIKLPLPTPKILKCQLKSSDNTGKRFDSEPSLQKVDLRINERKLSKIRTDSIYVFLFFIFSSFLNPTRIPKIEGLLRNP</sequence>